<dbReference type="InterPro" id="IPR001296">
    <property type="entry name" value="Glyco_trans_1"/>
</dbReference>
<evidence type="ECO:0008006" key="7">
    <source>
        <dbReference type="Google" id="ProtNLM"/>
    </source>
</evidence>
<gene>
    <name evidence="5" type="ORF">AFM12_04500</name>
</gene>
<comment type="caution">
    <text evidence="5">The sequence shown here is derived from an EMBL/GenBank/DDBJ whole genome shotgun (WGS) entry which is preliminary data.</text>
</comment>
<protein>
    <recommendedName>
        <fullName evidence="7">Glycosyl transferase family 1 domain-containing protein</fullName>
    </recommendedName>
</protein>
<dbReference type="GO" id="GO:0016757">
    <property type="term" value="F:glycosyltransferase activity"/>
    <property type="evidence" value="ECO:0007669"/>
    <property type="project" value="UniProtKB-KW"/>
</dbReference>
<feature type="domain" description="Glycosyltransferase subfamily 4-like N-terminal" evidence="4">
    <location>
        <begin position="4"/>
        <end position="156"/>
    </location>
</feature>
<dbReference type="CDD" id="cd03801">
    <property type="entry name" value="GT4_PimA-like"/>
    <property type="match status" value="1"/>
</dbReference>
<dbReference type="EMBL" id="LGTQ01000005">
    <property type="protein sequence ID" value="KPM49840.1"/>
    <property type="molecule type" value="Genomic_DNA"/>
</dbReference>
<feature type="domain" description="Glycosyl transferase family 1" evidence="3">
    <location>
        <begin position="167"/>
        <end position="335"/>
    </location>
</feature>
<evidence type="ECO:0000259" key="3">
    <source>
        <dbReference type="Pfam" id="PF00534"/>
    </source>
</evidence>
<keyword evidence="6" id="KW-1185">Reference proteome</keyword>
<sequence length="363" mass="41182">MKDFQQRGFEMELLCMTKWGPLLPEFEAICPVSTVPESNQGRMSKLFGGNPEDSIMSYIRVRYQQIDIDLIYANTIACAGLAVIAKKALEVPLISHIHELQFSLNMYAETEDKRRLFELSDGVIACSQAVADNLIANNGVNQDKVKVIHSFIDNERVIDVIENSNSDQIFEEFQLPRNQFLVGACGNAEWRKGLDIFINIAQEASQKLNSVHFVWIGVKPEGEYYDQVMYDVRKMGIENQITFIPPTPKAVEIINTLDAFLVSSREDPFPLVMLEAALCEKPILGFENSGGCSEFVKDKAGLLAKYMHISGVVDNLKTFIENEQLRKEKGETGKRQILELYNFDQSSLKLKNYLEQFQTENEV</sequence>
<dbReference type="PANTHER" id="PTHR12526">
    <property type="entry name" value="GLYCOSYLTRANSFERASE"/>
    <property type="match status" value="1"/>
</dbReference>
<organism evidence="5 6">
    <name type="scientific">Jiulongibacter sediminis</name>
    <dbReference type="NCBI Taxonomy" id="1605367"/>
    <lineage>
        <taxon>Bacteria</taxon>
        <taxon>Pseudomonadati</taxon>
        <taxon>Bacteroidota</taxon>
        <taxon>Cytophagia</taxon>
        <taxon>Cytophagales</taxon>
        <taxon>Leadbetterellaceae</taxon>
        <taxon>Jiulongibacter</taxon>
    </lineage>
</organism>
<name>A0A0P7C6B4_9BACT</name>
<keyword evidence="2" id="KW-0808">Transferase</keyword>
<dbReference type="SUPFAM" id="SSF53756">
    <property type="entry name" value="UDP-Glycosyltransferase/glycogen phosphorylase"/>
    <property type="match status" value="1"/>
</dbReference>
<dbReference type="Proteomes" id="UP000050454">
    <property type="component" value="Unassembled WGS sequence"/>
</dbReference>
<evidence type="ECO:0000256" key="2">
    <source>
        <dbReference type="ARBA" id="ARBA00022679"/>
    </source>
</evidence>
<dbReference type="AlphaFoldDB" id="A0A0P7C6B4"/>
<dbReference type="PANTHER" id="PTHR12526:SF629">
    <property type="entry name" value="TEICHURONIC ACID BIOSYNTHESIS GLYCOSYLTRANSFERASE TUAH-RELATED"/>
    <property type="match status" value="1"/>
</dbReference>
<dbReference type="Pfam" id="PF13439">
    <property type="entry name" value="Glyco_transf_4"/>
    <property type="match status" value="1"/>
</dbReference>
<evidence type="ECO:0000313" key="5">
    <source>
        <dbReference type="EMBL" id="KPM49840.1"/>
    </source>
</evidence>
<accession>A0A0P7C6B4</accession>
<dbReference type="STRING" id="1605367.AFM12_04500"/>
<evidence type="ECO:0000256" key="1">
    <source>
        <dbReference type="ARBA" id="ARBA00022676"/>
    </source>
</evidence>
<proteinExistence type="predicted"/>
<reference evidence="5 6" key="1">
    <citation type="submission" date="2015-07" db="EMBL/GenBank/DDBJ databases">
        <title>The draft genome sequence of Leadbetterella sp. JN14-9.</title>
        <authorList>
            <person name="Liu Y."/>
            <person name="Du J."/>
            <person name="Shao Z."/>
        </authorList>
    </citation>
    <scope>NUCLEOTIDE SEQUENCE [LARGE SCALE GENOMIC DNA]</scope>
    <source>
        <strain evidence="5 6">JN14-9</strain>
    </source>
</reference>
<evidence type="ECO:0000313" key="6">
    <source>
        <dbReference type="Proteomes" id="UP000050454"/>
    </source>
</evidence>
<dbReference type="InterPro" id="IPR028098">
    <property type="entry name" value="Glyco_trans_4-like_N"/>
</dbReference>
<keyword evidence="1" id="KW-0328">Glycosyltransferase</keyword>
<evidence type="ECO:0000259" key="4">
    <source>
        <dbReference type="Pfam" id="PF13439"/>
    </source>
</evidence>
<dbReference type="Gene3D" id="3.40.50.2000">
    <property type="entry name" value="Glycogen Phosphorylase B"/>
    <property type="match status" value="2"/>
</dbReference>
<dbReference type="Pfam" id="PF00534">
    <property type="entry name" value="Glycos_transf_1"/>
    <property type="match status" value="1"/>
</dbReference>